<dbReference type="InterPro" id="IPR023460">
    <property type="entry name" value="RNA_bf_YbxF-like"/>
</dbReference>
<dbReference type="InterPro" id="IPR029064">
    <property type="entry name" value="Ribosomal_eL30-like_sf"/>
</dbReference>
<evidence type="ECO:0000256" key="2">
    <source>
        <dbReference type="HAMAP-Rule" id="MF_00574"/>
    </source>
</evidence>
<dbReference type="RefSeq" id="WP_061141100.1">
    <property type="nucleotide sequence ID" value="NZ_LNNH01000011.1"/>
</dbReference>
<dbReference type="Proteomes" id="UP000064189">
    <property type="component" value="Unassembled WGS sequence"/>
</dbReference>
<reference evidence="4 5" key="1">
    <citation type="submission" date="2015-11" db="EMBL/GenBank/DDBJ databases">
        <title>Genome Sequence of Bacillus simplex strain VanAntwerpen2.</title>
        <authorList>
            <person name="Couger M.B."/>
        </authorList>
    </citation>
    <scope>NUCLEOTIDE SEQUENCE [LARGE SCALE GENOMIC DNA]</scope>
    <source>
        <strain evidence="4 5">VanAntwerpen02</strain>
    </source>
</reference>
<name>A0A125QSF4_9BACI</name>
<dbReference type="GO" id="GO:0003723">
    <property type="term" value="F:RNA binding"/>
    <property type="evidence" value="ECO:0007669"/>
    <property type="project" value="UniProtKB-UniRule"/>
</dbReference>
<proteinExistence type="inferred from homology"/>
<sequence>MSYEKVIQAKSVIIGTKQAVRALKNNLIQEVIIADDADIYLTGRVIETAKKLDVPITYVDSMRMLGKACGIDVGAATVAIKK</sequence>
<organism evidence="4 5">
    <name type="scientific">Peribacillus simplex</name>
    <dbReference type="NCBI Taxonomy" id="1478"/>
    <lineage>
        <taxon>Bacteria</taxon>
        <taxon>Bacillati</taxon>
        <taxon>Bacillota</taxon>
        <taxon>Bacilli</taxon>
        <taxon>Bacillales</taxon>
        <taxon>Bacillaceae</taxon>
        <taxon>Peribacillus</taxon>
    </lineage>
</organism>
<dbReference type="NCBIfam" id="NF010125">
    <property type="entry name" value="PRK13602.1"/>
    <property type="match status" value="1"/>
</dbReference>
<dbReference type="Gene3D" id="3.30.1330.30">
    <property type="match status" value="1"/>
</dbReference>
<feature type="domain" description="Ribosomal protein eL8/eL30/eS12/Gadd45" evidence="3">
    <location>
        <begin position="5"/>
        <end position="81"/>
    </location>
</feature>
<dbReference type="EMBL" id="LNNH01000011">
    <property type="protein sequence ID" value="KWW21567.1"/>
    <property type="molecule type" value="Genomic_DNA"/>
</dbReference>
<evidence type="ECO:0000313" key="4">
    <source>
        <dbReference type="EMBL" id="KWW21567.1"/>
    </source>
</evidence>
<keyword evidence="1 2" id="KW-0694">RNA-binding</keyword>
<keyword evidence="4" id="KW-0689">Ribosomal protein</keyword>
<dbReference type="SUPFAM" id="SSF55315">
    <property type="entry name" value="L30e-like"/>
    <property type="match status" value="1"/>
</dbReference>
<dbReference type="AlphaFoldDB" id="A0A125QSF4"/>
<keyword evidence="4" id="KW-0687">Ribonucleoprotein</keyword>
<dbReference type="Pfam" id="PF01248">
    <property type="entry name" value="Ribosomal_L7Ae"/>
    <property type="match status" value="1"/>
</dbReference>
<keyword evidence="5" id="KW-1185">Reference proteome</keyword>
<evidence type="ECO:0000256" key="1">
    <source>
        <dbReference type="ARBA" id="ARBA00022884"/>
    </source>
</evidence>
<gene>
    <name evidence="4" type="ORF">AS888_13810</name>
</gene>
<dbReference type="GO" id="GO:0005840">
    <property type="term" value="C:ribosome"/>
    <property type="evidence" value="ECO:0007669"/>
    <property type="project" value="UniProtKB-KW"/>
</dbReference>
<accession>A0A125QSF4</accession>
<evidence type="ECO:0000259" key="3">
    <source>
        <dbReference type="Pfam" id="PF01248"/>
    </source>
</evidence>
<comment type="caution">
    <text evidence="4">The sequence shown here is derived from an EMBL/GenBank/DDBJ whole genome shotgun (WGS) entry which is preliminary data.</text>
</comment>
<dbReference type="InterPro" id="IPR004038">
    <property type="entry name" value="Ribosomal_eL8/eL30/eS12/Gad45"/>
</dbReference>
<comment type="similarity">
    <text evidence="2">Belongs to the eukaryotic ribosomal protein eL8 family.</text>
</comment>
<evidence type="ECO:0000313" key="5">
    <source>
        <dbReference type="Proteomes" id="UP000064189"/>
    </source>
</evidence>
<dbReference type="HAMAP" id="MF_00574">
    <property type="entry name" value="Ribosomal_eL8_Bact"/>
    <property type="match status" value="1"/>
</dbReference>
<protein>
    <recommendedName>
        <fullName evidence="2">RNA-binding protein AS888_13810</fullName>
    </recommendedName>
    <alternativeName>
        <fullName evidence="2">Ribosomal protein eL8-like</fullName>
    </alternativeName>
</protein>